<dbReference type="Pfam" id="PF14299">
    <property type="entry name" value="PP2"/>
    <property type="match status" value="1"/>
</dbReference>
<evidence type="ECO:0000313" key="2">
    <source>
        <dbReference type="Proteomes" id="UP000593562"/>
    </source>
</evidence>
<protein>
    <submittedName>
        <fullName evidence="1">Protein PHLOEM PROTEIN 2-LIKE A9-like</fullName>
    </submittedName>
</protein>
<comment type="caution">
    <text evidence="1">The sequence shown here is derived from an EMBL/GenBank/DDBJ whole genome shotgun (WGS) entry which is preliminary data.</text>
</comment>
<reference evidence="1 2" key="1">
    <citation type="journal article" date="2020" name="Nat. Commun.">
        <title>Genome of Tripterygium wilfordii and identification of cytochrome P450 involved in triptolide biosynthesis.</title>
        <authorList>
            <person name="Tu L."/>
            <person name="Su P."/>
            <person name="Zhang Z."/>
            <person name="Gao L."/>
            <person name="Wang J."/>
            <person name="Hu T."/>
            <person name="Zhou J."/>
            <person name="Zhang Y."/>
            <person name="Zhao Y."/>
            <person name="Liu Y."/>
            <person name="Song Y."/>
            <person name="Tong Y."/>
            <person name="Lu Y."/>
            <person name="Yang J."/>
            <person name="Xu C."/>
            <person name="Jia M."/>
            <person name="Peters R.J."/>
            <person name="Huang L."/>
            <person name="Gao W."/>
        </authorList>
    </citation>
    <scope>NUCLEOTIDE SEQUENCE [LARGE SCALE GENOMIC DNA]</scope>
    <source>
        <strain evidence="2">cv. XIE 37</strain>
        <tissue evidence="1">Leaf</tissue>
    </source>
</reference>
<dbReference type="FunCoup" id="A0A7J7C4Z4">
    <property type="interactions" value="3"/>
</dbReference>
<dbReference type="InParanoid" id="A0A7J7C4Z4"/>
<gene>
    <name evidence="1" type="ORF">HS088_TW21G01353</name>
</gene>
<name>A0A7J7C4Z4_TRIWF</name>
<dbReference type="AlphaFoldDB" id="A0A7J7C4Z4"/>
<proteinExistence type="predicted"/>
<dbReference type="InterPro" id="IPR025886">
    <property type="entry name" value="PP2-like"/>
</dbReference>
<evidence type="ECO:0000313" key="1">
    <source>
        <dbReference type="EMBL" id="KAF5729194.1"/>
    </source>
</evidence>
<organism evidence="1 2">
    <name type="scientific">Tripterygium wilfordii</name>
    <name type="common">Thunder God vine</name>
    <dbReference type="NCBI Taxonomy" id="458696"/>
    <lineage>
        <taxon>Eukaryota</taxon>
        <taxon>Viridiplantae</taxon>
        <taxon>Streptophyta</taxon>
        <taxon>Embryophyta</taxon>
        <taxon>Tracheophyta</taxon>
        <taxon>Spermatophyta</taxon>
        <taxon>Magnoliopsida</taxon>
        <taxon>eudicotyledons</taxon>
        <taxon>Gunneridae</taxon>
        <taxon>Pentapetalae</taxon>
        <taxon>rosids</taxon>
        <taxon>fabids</taxon>
        <taxon>Celastrales</taxon>
        <taxon>Celastraceae</taxon>
        <taxon>Tripterygium</taxon>
    </lineage>
</organism>
<sequence>MSENLFHFFCLNSIYLEFFNHYMNTKFAEFLCREPTVLELVQVCWLEVTGSTTVEAGKKYQVSFTVSLKPDAFGWNGCPVFMMAKVGRKGKYSWKKIKALEKADFGSNSIQIPDHDGNKLVIEVEPTAEDRQLYFGLYEVWSGKWKGGLEIHNAIVRIVS</sequence>
<dbReference type="EMBL" id="JAAARO010000021">
    <property type="protein sequence ID" value="KAF5729194.1"/>
    <property type="molecule type" value="Genomic_DNA"/>
</dbReference>
<keyword evidence="2" id="KW-1185">Reference proteome</keyword>
<dbReference type="Proteomes" id="UP000593562">
    <property type="component" value="Unassembled WGS sequence"/>
</dbReference>
<accession>A0A7J7C4Z4</accession>